<reference evidence="8 10" key="2">
    <citation type="journal article" date="2018" name="Plant J.">
        <title>The Physcomitrella patens chromosome-scale assembly reveals moss genome structure and evolution.</title>
        <authorList>
            <person name="Lang D."/>
            <person name="Ullrich K.K."/>
            <person name="Murat F."/>
            <person name="Fuchs J."/>
            <person name="Jenkins J."/>
            <person name="Haas F.B."/>
            <person name="Piednoel M."/>
            <person name="Gundlach H."/>
            <person name="Van Bel M."/>
            <person name="Meyberg R."/>
            <person name="Vives C."/>
            <person name="Morata J."/>
            <person name="Symeonidi A."/>
            <person name="Hiss M."/>
            <person name="Muchero W."/>
            <person name="Kamisugi Y."/>
            <person name="Saleh O."/>
            <person name="Blanc G."/>
            <person name="Decker E.L."/>
            <person name="van Gessel N."/>
            <person name="Grimwood J."/>
            <person name="Hayes R.D."/>
            <person name="Graham S.W."/>
            <person name="Gunter L.E."/>
            <person name="McDaniel S.F."/>
            <person name="Hoernstein S.N.W."/>
            <person name="Larsson A."/>
            <person name="Li F.W."/>
            <person name="Perroud P.F."/>
            <person name="Phillips J."/>
            <person name="Ranjan P."/>
            <person name="Rokshar D.S."/>
            <person name="Rothfels C.J."/>
            <person name="Schneider L."/>
            <person name="Shu S."/>
            <person name="Stevenson D.W."/>
            <person name="Thummler F."/>
            <person name="Tillich M."/>
            <person name="Villarreal Aguilar J.C."/>
            <person name="Widiez T."/>
            <person name="Wong G.K."/>
            <person name="Wymore A."/>
            <person name="Zhang Y."/>
            <person name="Zimmer A.D."/>
            <person name="Quatrano R.S."/>
            <person name="Mayer K.F.X."/>
            <person name="Goodstein D."/>
            <person name="Casacuberta J.M."/>
            <person name="Vandepoele K."/>
            <person name="Reski R."/>
            <person name="Cuming A.C."/>
            <person name="Tuskan G.A."/>
            <person name="Maumus F."/>
            <person name="Salse J."/>
            <person name="Schmutz J."/>
            <person name="Rensing S.A."/>
        </authorList>
    </citation>
    <scope>NUCLEOTIDE SEQUENCE [LARGE SCALE GENOMIC DNA]</scope>
    <source>
        <strain evidence="9 10">cv. Gransden 2004</strain>
    </source>
</reference>
<dbReference type="EnsemblPlants" id="Pp3c15_25010V3.1">
    <property type="protein sequence ID" value="PAC:32926653.CDS.1"/>
    <property type="gene ID" value="Pp3c15_25010"/>
</dbReference>
<dbReference type="GO" id="GO:0004521">
    <property type="term" value="F:RNA endonuclease activity"/>
    <property type="evidence" value="ECO:0000318"/>
    <property type="project" value="GO_Central"/>
</dbReference>
<name>A0A2K1JEG6_PHYPA</name>
<dbReference type="OMA" id="KMRKRAP"/>
<evidence type="ECO:0000256" key="3">
    <source>
        <dbReference type="ARBA" id="ARBA00022722"/>
    </source>
</evidence>
<keyword evidence="10" id="KW-1185">Reference proteome</keyword>
<dbReference type="InterPro" id="IPR006379">
    <property type="entry name" value="HAD-SF_hydro_IIB"/>
</dbReference>
<dbReference type="Pfam" id="PF02130">
    <property type="entry name" value="YbeY"/>
    <property type="match status" value="1"/>
</dbReference>
<reference evidence="8 10" key="1">
    <citation type="journal article" date="2008" name="Science">
        <title>The Physcomitrella genome reveals evolutionary insights into the conquest of land by plants.</title>
        <authorList>
            <person name="Rensing S."/>
            <person name="Lang D."/>
            <person name="Zimmer A."/>
            <person name="Terry A."/>
            <person name="Salamov A."/>
            <person name="Shapiro H."/>
            <person name="Nishiyama T."/>
            <person name="Perroud P.-F."/>
            <person name="Lindquist E."/>
            <person name="Kamisugi Y."/>
            <person name="Tanahashi T."/>
            <person name="Sakakibara K."/>
            <person name="Fujita T."/>
            <person name="Oishi K."/>
            <person name="Shin-I T."/>
            <person name="Kuroki Y."/>
            <person name="Toyoda A."/>
            <person name="Suzuki Y."/>
            <person name="Hashimoto A."/>
            <person name="Yamaguchi K."/>
            <person name="Sugano A."/>
            <person name="Kohara Y."/>
            <person name="Fujiyama A."/>
            <person name="Anterola A."/>
            <person name="Aoki S."/>
            <person name="Ashton N."/>
            <person name="Barbazuk W.B."/>
            <person name="Barker E."/>
            <person name="Bennetzen J."/>
            <person name="Bezanilla M."/>
            <person name="Blankenship R."/>
            <person name="Cho S.H."/>
            <person name="Dutcher S."/>
            <person name="Estelle M."/>
            <person name="Fawcett J.A."/>
            <person name="Gundlach H."/>
            <person name="Hanada K."/>
            <person name="Heyl A."/>
            <person name="Hicks K.A."/>
            <person name="Hugh J."/>
            <person name="Lohr M."/>
            <person name="Mayer K."/>
            <person name="Melkozernov A."/>
            <person name="Murata T."/>
            <person name="Nelson D."/>
            <person name="Pils B."/>
            <person name="Prigge M."/>
            <person name="Reiss B."/>
            <person name="Renner T."/>
            <person name="Rombauts S."/>
            <person name="Rushton P."/>
            <person name="Sanderfoot A."/>
            <person name="Schween G."/>
            <person name="Shiu S.-H."/>
            <person name="Stueber K."/>
            <person name="Theodoulou F.L."/>
            <person name="Tu H."/>
            <person name="Van de Peer Y."/>
            <person name="Verrier P.J."/>
            <person name="Waters E."/>
            <person name="Wood A."/>
            <person name="Yang L."/>
            <person name="Cove D."/>
            <person name="Cuming A."/>
            <person name="Hasebe M."/>
            <person name="Lucas S."/>
            <person name="Mishler D.B."/>
            <person name="Reski R."/>
            <person name="Grigoriev I."/>
            <person name="Quatrano R.S."/>
            <person name="Boore J.L."/>
        </authorList>
    </citation>
    <scope>NUCLEOTIDE SEQUENCE [LARGE SCALE GENOMIC DNA]</scope>
    <source>
        <strain evidence="9 10">cv. Gransden 2004</strain>
    </source>
</reference>
<dbReference type="PROSITE" id="PS01229">
    <property type="entry name" value="COF_2"/>
    <property type="match status" value="1"/>
</dbReference>
<evidence type="ECO:0000256" key="4">
    <source>
        <dbReference type="ARBA" id="ARBA00022723"/>
    </source>
</evidence>
<dbReference type="STRING" id="3218.A0A2K1JEG6"/>
<dbReference type="Gramene" id="Pp3c15_25010V3.1">
    <property type="protein sequence ID" value="PAC:32926653.CDS.1"/>
    <property type="gene ID" value="Pp3c15_25010"/>
</dbReference>
<comment type="cofactor">
    <cofactor evidence="1">
        <name>Zn(2+)</name>
        <dbReference type="ChEBI" id="CHEBI:29105"/>
    </cofactor>
</comment>
<evidence type="ECO:0000256" key="7">
    <source>
        <dbReference type="ARBA" id="ARBA00022833"/>
    </source>
</evidence>
<dbReference type="SUPFAM" id="SSF55486">
    <property type="entry name" value="Metalloproteases ('zincins'), catalytic domain"/>
    <property type="match status" value="1"/>
</dbReference>
<comment type="similarity">
    <text evidence="2">Belongs to the endoribonuclease YbeY family.</text>
</comment>
<dbReference type="CDD" id="cd07516">
    <property type="entry name" value="HAD_Pase"/>
    <property type="match status" value="1"/>
</dbReference>
<evidence type="ECO:0000313" key="8">
    <source>
        <dbReference type="EMBL" id="PNR39931.1"/>
    </source>
</evidence>
<evidence type="ECO:0000313" key="9">
    <source>
        <dbReference type="EnsemblPlants" id="PAC:32926653.CDS.1"/>
    </source>
</evidence>
<dbReference type="InterPro" id="IPR023091">
    <property type="entry name" value="MetalPrtase_cat_dom_sf_prd"/>
</dbReference>
<dbReference type="PaxDb" id="3218-PP1S66_284V6.1"/>
<dbReference type="Gene3D" id="3.40.50.1000">
    <property type="entry name" value="HAD superfamily/HAD-like"/>
    <property type="match status" value="1"/>
</dbReference>
<dbReference type="Gene3D" id="3.40.390.30">
    <property type="entry name" value="Metalloproteases ('zincins'), catalytic domain"/>
    <property type="match status" value="1"/>
</dbReference>
<dbReference type="InterPro" id="IPR023214">
    <property type="entry name" value="HAD_sf"/>
</dbReference>
<dbReference type="AlphaFoldDB" id="A0A2K1JEG6"/>
<dbReference type="OrthoDB" id="27226at2759"/>
<dbReference type="InterPro" id="IPR002036">
    <property type="entry name" value="YbeY"/>
</dbReference>
<dbReference type="InterPro" id="IPR000150">
    <property type="entry name" value="Cof"/>
</dbReference>
<sequence>MALATAVRCLPPFQPSSLSLSRSFLLRPLPQFAVFKSAQNRIRCVNSGHVLEESAFGFRHGPMRVTFRLLEDESKRSLSTWGIRDAGGNLKNGVQCRAVPSSPPPPKEAAVEVPVIVDDDLDEADSSLLAVVEQLKLDAPLAVKLAIEGFEDFDQSDTVELSVLLCSDSRIRELNKEWRRKDSPTDVLSFSQDQPAGSPLTLLGDLVISVETAARQAEERGHTLIDELRILFVHGLLHVLDYDHELGPEASKEMEEEENRILSALGWKVKGLIYSSSVACDTNGKTTKGLGLAELDSDRDSAVISKTKFKVLFCDMDGTLLNTKSKITQKTADALRAAMDAGVTAIIATGKTRPAAMAALRPVGLAGAGGLLSESTPGVFLQGLQVFGRKGEIIQNITLDLGVVAETFKFSVEHQVPLVGFTGDRCVTLFSHPLIDELHDIYYEPKAEVLESVDELKKVGIQKVIFLDTAEKVASFLRPHWSLALKGRATVVQALPEMMEILPSGVSKGLGVQILLDHLDVPVEEVMAIGDGENDIEMLELAGWGVSMANGAARTLAIANAVTSSNDEDGVARAIEDYIL</sequence>
<dbReference type="InterPro" id="IPR036412">
    <property type="entry name" value="HAD-like_sf"/>
</dbReference>
<keyword evidence="4" id="KW-0479">Metal-binding</keyword>
<keyword evidence="7" id="KW-0862">Zinc</keyword>
<dbReference type="EnsemblPlants" id="Pp3c15_25010V3.2">
    <property type="protein sequence ID" value="PAC:32926654.CDS.1"/>
    <property type="gene ID" value="Pp3c15_25010"/>
</dbReference>
<evidence type="ECO:0000256" key="5">
    <source>
        <dbReference type="ARBA" id="ARBA00022759"/>
    </source>
</evidence>
<dbReference type="RefSeq" id="XP_024397392.1">
    <property type="nucleotide sequence ID" value="XM_024541624.2"/>
</dbReference>
<dbReference type="EMBL" id="ABEU02000015">
    <property type="protein sequence ID" value="PNR39931.1"/>
    <property type="molecule type" value="Genomic_DNA"/>
</dbReference>
<dbReference type="HAMAP" id="MF_00009">
    <property type="entry name" value="Endoribonucl_YbeY"/>
    <property type="match status" value="1"/>
</dbReference>
<dbReference type="SFLD" id="SFLDS00003">
    <property type="entry name" value="Haloacid_Dehalogenase"/>
    <property type="match status" value="1"/>
</dbReference>
<dbReference type="PANTHER" id="PTHR46986:SF1">
    <property type="entry name" value="ENDORIBONUCLEASE YBEY, CHLOROPLASTIC"/>
    <property type="match status" value="1"/>
</dbReference>
<dbReference type="NCBIfam" id="TIGR00043">
    <property type="entry name" value="rRNA maturation RNase YbeY"/>
    <property type="match status" value="1"/>
</dbReference>
<dbReference type="GeneID" id="112292798"/>
<dbReference type="NCBIfam" id="TIGR00099">
    <property type="entry name" value="Cof-subfamily"/>
    <property type="match status" value="1"/>
</dbReference>
<evidence type="ECO:0000256" key="1">
    <source>
        <dbReference type="ARBA" id="ARBA00001947"/>
    </source>
</evidence>
<accession>A0A2K1JEG6</accession>
<dbReference type="SUPFAM" id="SSF56784">
    <property type="entry name" value="HAD-like"/>
    <property type="match status" value="1"/>
</dbReference>
<evidence type="ECO:0000256" key="2">
    <source>
        <dbReference type="ARBA" id="ARBA00010875"/>
    </source>
</evidence>
<dbReference type="Gramene" id="Pp3c15_25010V3.2">
    <property type="protein sequence ID" value="PAC:32926654.CDS.1"/>
    <property type="gene ID" value="Pp3c15_25010"/>
</dbReference>
<keyword evidence="3" id="KW-0540">Nuclease</keyword>
<dbReference type="Gene3D" id="3.30.1240.10">
    <property type="match status" value="1"/>
</dbReference>
<dbReference type="GO" id="GO:0046872">
    <property type="term" value="F:metal ion binding"/>
    <property type="evidence" value="ECO:0007669"/>
    <property type="project" value="UniProtKB-KW"/>
</dbReference>
<dbReference type="NCBIfam" id="TIGR01484">
    <property type="entry name" value="HAD-SF-IIB"/>
    <property type="match status" value="1"/>
</dbReference>
<reference evidence="9" key="3">
    <citation type="submission" date="2020-12" db="UniProtKB">
        <authorList>
            <consortium name="EnsemblPlants"/>
        </authorList>
    </citation>
    <scope>IDENTIFICATION</scope>
</reference>
<dbReference type="PROSITE" id="PS01228">
    <property type="entry name" value="COF_1"/>
    <property type="match status" value="1"/>
</dbReference>
<dbReference type="Pfam" id="PF08282">
    <property type="entry name" value="Hydrolase_3"/>
    <property type="match status" value="1"/>
</dbReference>
<keyword evidence="6" id="KW-0378">Hydrolase</keyword>
<evidence type="ECO:0000313" key="10">
    <source>
        <dbReference type="Proteomes" id="UP000006727"/>
    </source>
</evidence>
<dbReference type="SFLD" id="SFLDG01140">
    <property type="entry name" value="C2.B:_Phosphomannomutase_and_P"/>
    <property type="match status" value="1"/>
</dbReference>
<dbReference type="Proteomes" id="UP000006727">
    <property type="component" value="Chromosome 15"/>
</dbReference>
<dbReference type="PANTHER" id="PTHR46986">
    <property type="entry name" value="ENDORIBONUCLEASE YBEY, CHLOROPLASTIC"/>
    <property type="match status" value="1"/>
</dbReference>
<dbReference type="GO" id="GO:0004222">
    <property type="term" value="F:metalloendopeptidase activity"/>
    <property type="evidence" value="ECO:0007669"/>
    <property type="project" value="InterPro"/>
</dbReference>
<organism evidence="8">
    <name type="scientific">Physcomitrium patens</name>
    <name type="common">Spreading-leaved earth moss</name>
    <name type="synonym">Physcomitrella patens</name>
    <dbReference type="NCBI Taxonomy" id="3218"/>
    <lineage>
        <taxon>Eukaryota</taxon>
        <taxon>Viridiplantae</taxon>
        <taxon>Streptophyta</taxon>
        <taxon>Embryophyta</taxon>
        <taxon>Bryophyta</taxon>
        <taxon>Bryophytina</taxon>
        <taxon>Bryopsida</taxon>
        <taxon>Funariidae</taxon>
        <taxon>Funariales</taxon>
        <taxon>Funariaceae</taxon>
        <taxon>Physcomitrium</taxon>
    </lineage>
</organism>
<protein>
    <submittedName>
        <fullName evidence="8 9">Uncharacterized protein</fullName>
    </submittedName>
</protein>
<dbReference type="GO" id="GO:0006364">
    <property type="term" value="P:rRNA processing"/>
    <property type="evidence" value="ECO:0007669"/>
    <property type="project" value="InterPro"/>
</dbReference>
<proteinExistence type="inferred from homology"/>
<gene>
    <name evidence="9" type="primary">LOC112292798</name>
    <name evidence="8" type="ORF">PHYPA_020211</name>
</gene>
<keyword evidence="5" id="KW-0255">Endonuclease</keyword>
<evidence type="ECO:0000256" key="6">
    <source>
        <dbReference type="ARBA" id="ARBA00022801"/>
    </source>
</evidence>